<gene>
    <name evidence="2" type="ORF">GCM10009422_25130</name>
</gene>
<comment type="caution">
    <text evidence="2">The sequence shown here is derived from an EMBL/GenBank/DDBJ whole genome shotgun (WGS) entry which is preliminary data.</text>
</comment>
<evidence type="ECO:0000313" key="3">
    <source>
        <dbReference type="Proteomes" id="UP001501352"/>
    </source>
</evidence>
<evidence type="ECO:0000313" key="2">
    <source>
        <dbReference type="EMBL" id="GAA0627184.1"/>
    </source>
</evidence>
<keyword evidence="1" id="KW-0732">Signal</keyword>
<feature type="signal peptide" evidence="1">
    <location>
        <begin position="1"/>
        <end position="18"/>
    </location>
</feature>
<keyword evidence="3" id="KW-1185">Reference proteome</keyword>
<reference evidence="3" key="1">
    <citation type="journal article" date="2019" name="Int. J. Syst. Evol. Microbiol.">
        <title>The Global Catalogue of Microorganisms (GCM) 10K type strain sequencing project: providing services to taxonomists for standard genome sequencing and annotation.</title>
        <authorList>
            <consortium name="The Broad Institute Genomics Platform"/>
            <consortium name="The Broad Institute Genome Sequencing Center for Infectious Disease"/>
            <person name="Wu L."/>
            <person name="Ma J."/>
        </authorList>
    </citation>
    <scope>NUCLEOTIDE SEQUENCE [LARGE SCALE GENOMIC DNA]</scope>
    <source>
        <strain evidence="3">JCM 12928</strain>
    </source>
</reference>
<protein>
    <submittedName>
        <fullName evidence="2">Uncharacterized protein</fullName>
    </submittedName>
</protein>
<evidence type="ECO:0000256" key="1">
    <source>
        <dbReference type="SAM" id="SignalP"/>
    </source>
</evidence>
<feature type="chain" id="PRO_5047359240" evidence="1">
    <location>
        <begin position="19"/>
        <end position="167"/>
    </location>
</feature>
<accession>A0ABP3S664</accession>
<name>A0ABP3S664_9CAUL</name>
<dbReference type="PROSITE" id="PS51257">
    <property type="entry name" value="PROKAR_LIPOPROTEIN"/>
    <property type="match status" value="1"/>
</dbReference>
<dbReference type="Proteomes" id="UP001501352">
    <property type="component" value="Unassembled WGS sequence"/>
</dbReference>
<dbReference type="RefSeq" id="WP_343794326.1">
    <property type="nucleotide sequence ID" value="NZ_BAAAGA010000006.1"/>
</dbReference>
<proteinExistence type="predicted"/>
<organism evidence="2 3">
    <name type="scientific">Brevundimonas kwangchunensis</name>
    <dbReference type="NCBI Taxonomy" id="322163"/>
    <lineage>
        <taxon>Bacteria</taxon>
        <taxon>Pseudomonadati</taxon>
        <taxon>Pseudomonadota</taxon>
        <taxon>Alphaproteobacteria</taxon>
        <taxon>Caulobacterales</taxon>
        <taxon>Caulobacteraceae</taxon>
        <taxon>Brevundimonas</taxon>
    </lineage>
</organism>
<dbReference type="EMBL" id="BAAAGA010000006">
    <property type="protein sequence ID" value="GAA0627184.1"/>
    <property type="molecule type" value="Genomic_DNA"/>
</dbReference>
<sequence>MRLITVLALSGLSLTAAACASGPMEPASLSTGSGSPQPAENYDWFLSEDGDEARLAYGLEESDDLRIGLDCRRASGKLDLSAIAKAGARSEIHLESGGDTERYPAHSEPSELHDGLFLTAAARTSEPVFQRFRRVGWLAVWQGEERNAYAPHPQSAERIERFFAFCG</sequence>